<dbReference type="eggNOG" id="ENOG502T9VV">
    <property type="taxonomic scope" value="Eukaryota"/>
</dbReference>
<evidence type="ECO:0000313" key="2">
    <source>
        <dbReference type="EMBL" id="EEY16533.1"/>
    </source>
</evidence>
<feature type="compositionally biased region" description="Basic and acidic residues" evidence="1">
    <location>
        <begin position="12"/>
        <end position="31"/>
    </location>
</feature>
<dbReference type="HOGENOM" id="CLU_1349815_0_0_1"/>
<gene>
    <name evidence="2" type="ORF">VDBG_02642</name>
</gene>
<feature type="region of interest" description="Disordered" evidence="1">
    <location>
        <begin position="1"/>
        <end position="76"/>
    </location>
</feature>
<dbReference type="AlphaFoldDB" id="C9SEE0"/>
<organism evidence="3">
    <name type="scientific">Verticillium alfalfae (strain VaMs.102 / ATCC MYA-4576 / FGSC 10136)</name>
    <name type="common">Verticillium wilt of alfalfa</name>
    <name type="synonym">Verticillium albo-atrum</name>
    <dbReference type="NCBI Taxonomy" id="526221"/>
    <lineage>
        <taxon>Eukaryota</taxon>
        <taxon>Fungi</taxon>
        <taxon>Dikarya</taxon>
        <taxon>Ascomycota</taxon>
        <taxon>Pezizomycotina</taxon>
        <taxon>Sordariomycetes</taxon>
        <taxon>Hypocreomycetidae</taxon>
        <taxon>Glomerellales</taxon>
        <taxon>Plectosphaerellaceae</taxon>
        <taxon>Verticillium</taxon>
    </lineage>
</organism>
<dbReference type="KEGG" id="val:VDBG_02642"/>
<proteinExistence type="predicted"/>
<name>C9SEE0_VERA1</name>
<dbReference type="RefSeq" id="XP_003006503.1">
    <property type="nucleotide sequence ID" value="XM_003006457.1"/>
</dbReference>
<protein>
    <submittedName>
        <fullName evidence="2">Predicted protein</fullName>
    </submittedName>
</protein>
<accession>C9SEE0</accession>
<dbReference type="OrthoDB" id="4830396at2759"/>
<feature type="compositionally biased region" description="Basic residues" evidence="1">
    <location>
        <begin position="1"/>
        <end position="11"/>
    </location>
</feature>
<evidence type="ECO:0000313" key="3">
    <source>
        <dbReference type="Proteomes" id="UP000008698"/>
    </source>
</evidence>
<sequence>MSPHRGRRSRPSHHDGRFSPVRHDPQDDKENVAPPVNQARTGKASMRTSTRTVSGPHKPHRRPLKQQYRNPGSGHEFCKAGAQDVVCQAQDTNHSHPISYMESTTRDSDIGLDAEFVIYDDNDQAALAPAFQKLSLDEPCGVFRDDTAMHRGVDESTSEAKIQVFSDSDIKAPLKALSYAEAFAMRPRVRKADAEARGTGSPLRMEVSLE</sequence>
<dbReference type="Proteomes" id="UP000008698">
    <property type="component" value="Unassembled WGS sequence"/>
</dbReference>
<keyword evidence="3" id="KW-1185">Reference proteome</keyword>
<reference evidence="3" key="1">
    <citation type="journal article" date="2011" name="PLoS Pathog.">
        <title>Comparative genomics yields insights into niche adaptation of plant vascular wilt pathogens.</title>
        <authorList>
            <person name="Klosterman S.J."/>
            <person name="Subbarao K.V."/>
            <person name="Kang S."/>
            <person name="Veronese P."/>
            <person name="Gold S.E."/>
            <person name="Thomma B.P.H.J."/>
            <person name="Chen Z."/>
            <person name="Henrissat B."/>
            <person name="Lee Y.-H."/>
            <person name="Park J."/>
            <person name="Garcia-Pedrajas M.D."/>
            <person name="Barbara D.J."/>
            <person name="Anchieta A."/>
            <person name="de Jonge R."/>
            <person name="Santhanam P."/>
            <person name="Maruthachalam K."/>
            <person name="Atallah Z."/>
            <person name="Amyotte S.G."/>
            <person name="Paz Z."/>
            <person name="Inderbitzin P."/>
            <person name="Hayes R.J."/>
            <person name="Heiman D.I."/>
            <person name="Young S."/>
            <person name="Zeng Q."/>
            <person name="Engels R."/>
            <person name="Galagan J."/>
            <person name="Cuomo C.A."/>
            <person name="Dobinson K.F."/>
            <person name="Ma L.-J."/>
        </authorList>
    </citation>
    <scope>NUCLEOTIDE SEQUENCE [LARGE SCALE GENOMIC DNA]</scope>
    <source>
        <strain evidence="3">VaMs.102 / ATCC MYA-4576 / FGSC 10136</strain>
    </source>
</reference>
<evidence type="ECO:0000256" key="1">
    <source>
        <dbReference type="SAM" id="MobiDB-lite"/>
    </source>
</evidence>
<dbReference type="OMA" id="YAEAFAM"/>
<dbReference type="EMBL" id="DS985216">
    <property type="protein sequence ID" value="EEY16533.1"/>
    <property type="molecule type" value="Genomic_DNA"/>
</dbReference>
<dbReference type="GeneID" id="9535721"/>